<dbReference type="FunFam" id="3.40.50.1000:FF:000270">
    <property type="entry name" value="Nuclear envelope-endoplasmic reticulum network protein"/>
    <property type="match status" value="1"/>
</dbReference>
<dbReference type="InterPro" id="IPR036412">
    <property type="entry name" value="HAD-like_sf"/>
</dbReference>
<dbReference type="Proteomes" id="UP000053477">
    <property type="component" value="Unassembled WGS sequence"/>
</dbReference>
<dbReference type="InterPro" id="IPR023214">
    <property type="entry name" value="HAD_sf"/>
</dbReference>
<protein>
    <submittedName>
        <fullName evidence="3">NIF-domain-containing protein</fullName>
    </submittedName>
</protein>
<feature type="compositionally biased region" description="Low complexity" evidence="1">
    <location>
        <begin position="233"/>
        <end position="272"/>
    </location>
</feature>
<feature type="region of interest" description="Disordered" evidence="1">
    <location>
        <begin position="202"/>
        <end position="321"/>
    </location>
</feature>
<dbReference type="PROSITE" id="PS50969">
    <property type="entry name" value="FCP1"/>
    <property type="match status" value="1"/>
</dbReference>
<dbReference type="Gene3D" id="3.40.50.1000">
    <property type="entry name" value="HAD superfamily/HAD-like"/>
    <property type="match status" value="1"/>
</dbReference>
<reference evidence="3 4" key="1">
    <citation type="submission" date="2015-04" db="EMBL/GenBank/DDBJ databases">
        <title>Complete genome sequence of Schizopora paradoxa KUC8140, a cosmopolitan wood degrader in East Asia.</title>
        <authorList>
            <consortium name="DOE Joint Genome Institute"/>
            <person name="Min B."/>
            <person name="Park H."/>
            <person name="Jang Y."/>
            <person name="Kim J.-J."/>
            <person name="Kim K.H."/>
            <person name="Pangilinan J."/>
            <person name="Lipzen A."/>
            <person name="Riley R."/>
            <person name="Grigoriev I.V."/>
            <person name="Spatafora J.W."/>
            <person name="Choi I.-G."/>
        </authorList>
    </citation>
    <scope>NUCLEOTIDE SEQUENCE [LARGE SCALE GENOMIC DNA]</scope>
    <source>
        <strain evidence="3 4">KUC8140</strain>
    </source>
</reference>
<feature type="compositionally biased region" description="Pro residues" evidence="1">
    <location>
        <begin position="136"/>
        <end position="147"/>
    </location>
</feature>
<feature type="compositionally biased region" description="Low complexity" evidence="1">
    <location>
        <begin position="118"/>
        <end position="127"/>
    </location>
</feature>
<dbReference type="InterPro" id="IPR011948">
    <property type="entry name" value="Dullard_phosphatase"/>
</dbReference>
<dbReference type="SMART" id="SM00577">
    <property type="entry name" value="CPDc"/>
    <property type="match status" value="1"/>
</dbReference>
<feature type="domain" description="FCP1 homology" evidence="2">
    <location>
        <begin position="322"/>
        <end position="500"/>
    </location>
</feature>
<feature type="region of interest" description="Disordered" evidence="1">
    <location>
        <begin position="15"/>
        <end position="147"/>
    </location>
</feature>
<dbReference type="NCBIfam" id="TIGR02251">
    <property type="entry name" value="HIF-SF_euk"/>
    <property type="match status" value="1"/>
</dbReference>
<dbReference type="STRING" id="27342.A0A0H2RT50"/>
<sequence length="515" mass="56444">MNSLSYLSRQFDVIASTSASEPRAPPSTPTGEYFAERESSGFLHQPPLKRTRTWSARSFFIPSPAQTQEHQLQQRHRLGQTPRTRKRSDSTPNNSFFSLTPPPFLTPQSTLAPPESNASAYAPADAAPIRGQHHPPSVPTEQPPPPIALLAQKMKPMQSEMSWFRRMYVVRLLYLVAHWGWTVWTGFARTLRLSAATAHPIHEEAEADADTTADEKDSDDETSSSVGARSGTPEPELSASSSPSVTISVQQARSSGTSPLSQSSTISPTITLIPPPAFDNNEDPSVPDSKVKFPSSASTSQPQAATSAGSASGPSSSSSKIPPHFQKTLVLDLDETLIHSTTRPMFSSGSDGLFGLGRFFGRRANSGHMVEVVMGGRSTLYHVHKRPFVDYFLRKVSGWYTLVIFTASMQEYADPVIDWLDAGRGIIARRLFRESCTQLANGSYSKDLSVIEKDLTRICLVDNSPISYSINQANGIPIEGWTQDPNDEALLDLLPVLDSLRFTNDVRRVLGLRGF</sequence>
<accession>A0A0H2RT50</accession>
<feature type="compositionally biased region" description="Acidic residues" evidence="1">
    <location>
        <begin position="205"/>
        <end position="222"/>
    </location>
</feature>
<dbReference type="SUPFAM" id="SSF56784">
    <property type="entry name" value="HAD-like"/>
    <property type="match status" value="1"/>
</dbReference>
<gene>
    <name evidence="3" type="ORF">SCHPADRAFT_850294</name>
</gene>
<keyword evidence="4" id="KW-1185">Reference proteome</keyword>
<dbReference type="InterPro" id="IPR004274">
    <property type="entry name" value="FCP1_dom"/>
</dbReference>
<dbReference type="EMBL" id="KQ085936">
    <property type="protein sequence ID" value="KLO14989.1"/>
    <property type="molecule type" value="Genomic_DNA"/>
</dbReference>
<dbReference type="AlphaFoldDB" id="A0A0H2RT50"/>
<evidence type="ECO:0000313" key="3">
    <source>
        <dbReference type="EMBL" id="KLO14989.1"/>
    </source>
</evidence>
<dbReference type="GO" id="GO:0016791">
    <property type="term" value="F:phosphatase activity"/>
    <property type="evidence" value="ECO:0007669"/>
    <property type="project" value="InterPro"/>
</dbReference>
<organism evidence="3 4">
    <name type="scientific">Schizopora paradoxa</name>
    <dbReference type="NCBI Taxonomy" id="27342"/>
    <lineage>
        <taxon>Eukaryota</taxon>
        <taxon>Fungi</taxon>
        <taxon>Dikarya</taxon>
        <taxon>Basidiomycota</taxon>
        <taxon>Agaricomycotina</taxon>
        <taxon>Agaricomycetes</taxon>
        <taxon>Hymenochaetales</taxon>
        <taxon>Schizoporaceae</taxon>
        <taxon>Schizopora</taxon>
    </lineage>
</organism>
<dbReference type="CDD" id="cd07521">
    <property type="entry name" value="HAD_FCP1-like"/>
    <property type="match status" value="1"/>
</dbReference>
<proteinExistence type="predicted"/>
<dbReference type="InParanoid" id="A0A0H2RT50"/>
<dbReference type="InterPro" id="IPR050365">
    <property type="entry name" value="TIM50"/>
</dbReference>
<dbReference type="Pfam" id="PF03031">
    <property type="entry name" value="NIF"/>
    <property type="match status" value="1"/>
</dbReference>
<dbReference type="OrthoDB" id="277011at2759"/>
<feature type="compositionally biased region" description="Basic residues" evidence="1">
    <location>
        <begin position="73"/>
        <end position="86"/>
    </location>
</feature>
<evidence type="ECO:0000313" key="4">
    <source>
        <dbReference type="Proteomes" id="UP000053477"/>
    </source>
</evidence>
<dbReference type="PANTHER" id="PTHR12210">
    <property type="entry name" value="DULLARD PROTEIN PHOSPHATASE"/>
    <property type="match status" value="1"/>
</dbReference>
<feature type="compositionally biased region" description="Low complexity" evidence="1">
    <location>
        <begin position="295"/>
        <end position="319"/>
    </location>
</feature>
<evidence type="ECO:0000256" key="1">
    <source>
        <dbReference type="SAM" id="MobiDB-lite"/>
    </source>
</evidence>
<name>A0A0H2RT50_9AGAM</name>
<evidence type="ECO:0000259" key="2">
    <source>
        <dbReference type="PROSITE" id="PS50969"/>
    </source>
</evidence>